<dbReference type="Pfam" id="PF01551">
    <property type="entry name" value="Peptidase_M23"/>
    <property type="match status" value="1"/>
</dbReference>
<feature type="coiled-coil region" evidence="1">
    <location>
        <begin position="58"/>
        <end position="95"/>
    </location>
</feature>
<feature type="domain" description="M23ase beta-sheet core" evidence="3">
    <location>
        <begin position="165"/>
        <end position="258"/>
    </location>
</feature>
<dbReference type="EMBL" id="DRDR01000094">
    <property type="protein sequence ID" value="HDL60260.1"/>
    <property type="molecule type" value="Genomic_DNA"/>
</dbReference>
<dbReference type="SUPFAM" id="SSF51261">
    <property type="entry name" value="Duplicated hybrid motif"/>
    <property type="match status" value="1"/>
</dbReference>
<dbReference type="PANTHER" id="PTHR21666:SF270">
    <property type="entry name" value="MUREIN HYDROLASE ACTIVATOR ENVC"/>
    <property type="match status" value="1"/>
</dbReference>
<feature type="transmembrane region" description="Helical" evidence="2">
    <location>
        <begin position="29"/>
        <end position="49"/>
    </location>
</feature>
<evidence type="ECO:0000259" key="3">
    <source>
        <dbReference type="Pfam" id="PF01551"/>
    </source>
</evidence>
<dbReference type="Proteomes" id="UP000886381">
    <property type="component" value="Unassembled WGS sequence"/>
</dbReference>
<name>A0A7V0Q7C3_UNCW3</name>
<dbReference type="CDD" id="cd12797">
    <property type="entry name" value="M23_peptidase"/>
    <property type="match status" value="1"/>
</dbReference>
<dbReference type="InterPro" id="IPR050570">
    <property type="entry name" value="Cell_wall_metabolism_enzyme"/>
</dbReference>
<proteinExistence type="predicted"/>
<protein>
    <recommendedName>
        <fullName evidence="3">M23ase beta-sheet core domain-containing protein</fullName>
    </recommendedName>
</protein>
<dbReference type="Gene3D" id="2.70.70.10">
    <property type="entry name" value="Glucose Permease (Domain IIA)"/>
    <property type="match status" value="1"/>
</dbReference>
<reference evidence="4" key="1">
    <citation type="journal article" date="2020" name="mSystems">
        <title>Genome- and Community-Level Interaction Insights into Carbon Utilization and Element Cycling Functions of Hydrothermarchaeota in Hydrothermal Sediment.</title>
        <authorList>
            <person name="Zhou Z."/>
            <person name="Liu Y."/>
            <person name="Xu W."/>
            <person name="Pan J."/>
            <person name="Luo Z.H."/>
            <person name="Li M."/>
        </authorList>
    </citation>
    <scope>NUCLEOTIDE SEQUENCE [LARGE SCALE GENOMIC DNA]</scope>
    <source>
        <strain evidence="4">HyVt-28</strain>
    </source>
</reference>
<dbReference type="GO" id="GO:0004222">
    <property type="term" value="F:metalloendopeptidase activity"/>
    <property type="evidence" value="ECO:0007669"/>
    <property type="project" value="TreeGrafter"/>
</dbReference>
<gene>
    <name evidence="4" type="ORF">ENH14_02270</name>
</gene>
<comment type="caution">
    <text evidence="4">The sequence shown here is derived from an EMBL/GenBank/DDBJ whole genome shotgun (WGS) entry which is preliminary data.</text>
</comment>
<evidence type="ECO:0000313" key="4">
    <source>
        <dbReference type="EMBL" id="HDL60260.1"/>
    </source>
</evidence>
<accession>A0A7V0Q7C3</accession>
<keyword evidence="2" id="KW-1133">Transmembrane helix</keyword>
<dbReference type="InterPro" id="IPR016047">
    <property type="entry name" value="M23ase_b-sheet_dom"/>
</dbReference>
<dbReference type="InterPro" id="IPR011055">
    <property type="entry name" value="Dup_hybrid_motif"/>
</dbReference>
<dbReference type="AlphaFoldDB" id="A0A7V0Q7C3"/>
<dbReference type="PANTHER" id="PTHR21666">
    <property type="entry name" value="PEPTIDASE-RELATED"/>
    <property type="match status" value="1"/>
</dbReference>
<evidence type="ECO:0000256" key="1">
    <source>
        <dbReference type="SAM" id="Coils"/>
    </source>
</evidence>
<keyword evidence="2" id="KW-0812">Transmembrane</keyword>
<keyword evidence="1" id="KW-0175">Coiled coil</keyword>
<keyword evidence="2" id="KW-0472">Membrane</keyword>
<organism evidence="4">
    <name type="scientific">candidate division WOR-3 bacterium</name>
    <dbReference type="NCBI Taxonomy" id="2052148"/>
    <lineage>
        <taxon>Bacteria</taxon>
        <taxon>Bacteria division WOR-3</taxon>
    </lineage>
</organism>
<sequence length="273" mass="30732">MEKEYIIIITSNSGDLSKQIRISRKKWKIIRILGLIFVLSVIAGIGFYGRVYYQAARVKALESENRKLKEENKKIKELEEKLARAEELRAKIYSMLGVDKSPEIRSFVYEGAGREIEPLKEENLQFESFSRAMKPVIKEIIKEERLIPQGFPVRGVITRGFSLTHPAVDIVAAVGTPIHVTADGVVKEVKDDPYFGKVVVIAHGKTYETLYAHLNDIIVKSGQSVRKGEIIGHLGNTGKSTGPHLHYEIHSSGKPVDPMAYLFNYGSHTTKKR</sequence>
<evidence type="ECO:0000256" key="2">
    <source>
        <dbReference type="SAM" id="Phobius"/>
    </source>
</evidence>